<evidence type="ECO:0000256" key="6">
    <source>
        <dbReference type="ARBA" id="ARBA00023315"/>
    </source>
</evidence>
<evidence type="ECO:0000256" key="1">
    <source>
        <dbReference type="ARBA" id="ARBA00004141"/>
    </source>
</evidence>
<dbReference type="GO" id="GO:0005794">
    <property type="term" value="C:Golgi apparatus"/>
    <property type="evidence" value="ECO:0007669"/>
    <property type="project" value="TreeGrafter"/>
</dbReference>
<reference evidence="9" key="2">
    <citation type="submission" date="2025-09" db="UniProtKB">
        <authorList>
            <consortium name="Ensembl"/>
        </authorList>
    </citation>
    <scope>IDENTIFICATION</scope>
</reference>
<organism evidence="9 10">
    <name type="scientific">Sinocyclocheilus anshuiensis</name>
    <dbReference type="NCBI Taxonomy" id="1608454"/>
    <lineage>
        <taxon>Eukaryota</taxon>
        <taxon>Metazoa</taxon>
        <taxon>Chordata</taxon>
        <taxon>Craniata</taxon>
        <taxon>Vertebrata</taxon>
        <taxon>Euteleostomi</taxon>
        <taxon>Actinopterygii</taxon>
        <taxon>Neopterygii</taxon>
        <taxon>Teleostei</taxon>
        <taxon>Ostariophysi</taxon>
        <taxon>Cypriniformes</taxon>
        <taxon>Cyprinidae</taxon>
        <taxon>Cyprininae</taxon>
        <taxon>Sinocyclocheilus</taxon>
    </lineage>
</organism>
<dbReference type="Pfam" id="PF01529">
    <property type="entry name" value="DHHC"/>
    <property type="match status" value="1"/>
</dbReference>
<dbReference type="Proteomes" id="UP000472260">
    <property type="component" value="Unassembled WGS sequence"/>
</dbReference>
<dbReference type="GO" id="GO:0006612">
    <property type="term" value="P:protein targeting to membrane"/>
    <property type="evidence" value="ECO:0007669"/>
    <property type="project" value="TreeGrafter"/>
</dbReference>
<dbReference type="GO" id="GO:0005783">
    <property type="term" value="C:endoplasmic reticulum"/>
    <property type="evidence" value="ECO:0007669"/>
    <property type="project" value="TreeGrafter"/>
</dbReference>
<evidence type="ECO:0000256" key="5">
    <source>
        <dbReference type="ARBA" id="ARBA00023136"/>
    </source>
</evidence>
<feature type="transmembrane region" description="Helical" evidence="7">
    <location>
        <begin position="162"/>
        <end position="188"/>
    </location>
</feature>
<protein>
    <recommendedName>
        <fullName evidence="7">Palmitoyltransferase</fullName>
        <ecNumber evidence="7">2.3.1.225</ecNumber>
    </recommendedName>
</protein>
<feature type="transmembrane region" description="Helical" evidence="7">
    <location>
        <begin position="125"/>
        <end position="150"/>
    </location>
</feature>
<keyword evidence="2 7" id="KW-0808">Transferase</keyword>
<feature type="domain" description="Palmitoyltransferase DHHC" evidence="8">
    <location>
        <begin position="113"/>
        <end position="195"/>
    </location>
</feature>
<dbReference type="GO" id="GO:0016188">
    <property type="term" value="P:synaptic vesicle maturation"/>
    <property type="evidence" value="ECO:0007669"/>
    <property type="project" value="TreeGrafter"/>
</dbReference>
<keyword evidence="3 7" id="KW-0812">Transmembrane</keyword>
<keyword evidence="4 7" id="KW-1133">Transmembrane helix</keyword>
<dbReference type="GO" id="GO:0016020">
    <property type="term" value="C:membrane"/>
    <property type="evidence" value="ECO:0007669"/>
    <property type="project" value="UniProtKB-SubCell"/>
</dbReference>
<keyword evidence="10" id="KW-1185">Reference proteome</keyword>
<reference evidence="9" key="1">
    <citation type="submission" date="2025-08" db="UniProtKB">
        <authorList>
            <consortium name="Ensembl"/>
        </authorList>
    </citation>
    <scope>IDENTIFICATION</scope>
</reference>
<evidence type="ECO:0000313" key="10">
    <source>
        <dbReference type="Proteomes" id="UP000472260"/>
    </source>
</evidence>
<dbReference type="AlphaFoldDB" id="A0A671MT22"/>
<accession>A0A671MT22</accession>
<comment type="subcellular location">
    <subcellularLocation>
        <location evidence="1">Membrane</location>
        <topology evidence="1">Multi-pass membrane protein</topology>
    </subcellularLocation>
</comment>
<dbReference type="InterPro" id="IPR039859">
    <property type="entry name" value="PFA4/ZDH16/20/ERF2-like"/>
</dbReference>
<dbReference type="PANTHER" id="PTHR22883">
    <property type="entry name" value="ZINC FINGER DHHC DOMAIN CONTAINING PROTEIN"/>
    <property type="match status" value="1"/>
</dbReference>
<dbReference type="EC" id="2.3.1.225" evidence="7"/>
<name>A0A671MT22_9TELE</name>
<evidence type="ECO:0000256" key="2">
    <source>
        <dbReference type="ARBA" id="ARBA00022679"/>
    </source>
</evidence>
<comment type="domain">
    <text evidence="7">The DHHC domain is required for palmitoyltransferase activity.</text>
</comment>
<sequence length="261" mass="30453">MLVPACLRRCERLLYWIPVTIIIMFVMWSYYAYVVHFCWILLTCAMQRVVFLCLLHFQLSSSDSLLYEQERGGMEKSQILLEIFRKLPVTFRTAAGVTFILFFVCAFVSMFRLNNCIGFSNYKFFMLFLLYSLLYCLLIVTTVTPTFIQLRLGKLFDSCVKLHVLFLTLVSVMFAVTLCFLLFFHIWLLTSNKTTLVPFFVDGPASEAFDVGVWANFLQVFGKKKISGHFQYPAGHKRCKHKFCTDFVWHVNTLTCFLSAY</sequence>
<comment type="catalytic activity">
    <reaction evidence="7">
        <text>L-cysteinyl-[protein] + hexadecanoyl-CoA = S-hexadecanoyl-L-cysteinyl-[protein] + CoA</text>
        <dbReference type="Rhea" id="RHEA:36683"/>
        <dbReference type="Rhea" id="RHEA-COMP:10131"/>
        <dbReference type="Rhea" id="RHEA-COMP:11032"/>
        <dbReference type="ChEBI" id="CHEBI:29950"/>
        <dbReference type="ChEBI" id="CHEBI:57287"/>
        <dbReference type="ChEBI" id="CHEBI:57379"/>
        <dbReference type="ChEBI" id="CHEBI:74151"/>
        <dbReference type="EC" id="2.3.1.225"/>
    </reaction>
</comment>
<evidence type="ECO:0000256" key="7">
    <source>
        <dbReference type="RuleBase" id="RU079119"/>
    </source>
</evidence>
<evidence type="ECO:0000256" key="4">
    <source>
        <dbReference type="ARBA" id="ARBA00022989"/>
    </source>
</evidence>
<dbReference type="PANTHER" id="PTHR22883:SF270">
    <property type="entry name" value="PALMITOYLTRANSFERASE ZDHHC15"/>
    <property type="match status" value="1"/>
</dbReference>
<evidence type="ECO:0000256" key="3">
    <source>
        <dbReference type="ARBA" id="ARBA00022692"/>
    </source>
</evidence>
<keyword evidence="5 7" id="KW-0472">Membrane</keyword>
<feature type="transmembrane region" description="Helical" evidence="7">
    <location>
        <begin position="94"/>
        <end position="113"/>
    </location>
</feature>
<feature type="transmembrane region" description="Helical" evidence="7">
    <location>
        <begin position="12"/>
        <end position="33"/>
    </location>
</feature>
<evidence type="ECO:0000313" key="9">
    <source>
        <dbReference type="Ensembl" id="ENSSANP00000036081.1"/>
    </source>
</evidence>
<dbReference type="InterPro" id="IPR001594">
    <property type="entry name" value="Palmitoyltrfase_DHHC"/>
</dbReference>
<keyword evidence="6 7" id="KW-0012">Acyltransferase</keyword>
<dbReference type="Ensembl" id="ENSSANT00000038444.1">
    <property type="protein sequence ID" value="ENSSANP00000036081.1"/>
    <property type="gene ID" value="ENSSANG00000018485.1"/>
</dbReference>
<proteinExistence type="inferred from homology"/>
<dbReference type="GO" id="GO:0019706">
    <property type="term" value="F:protein-cysteine S-palmitoyltransferase activity"/>
    <property type="evidence" value="ECO:0007669"/>
    <property type="project" value="UniProtKB-EC"/>
</dbReference>
<evidence type="ECO:0000259" key="8">
    <source>
        <dbReference type="Pfam" id="PF01529"/>
    </source>
</evidence>
<comment type="similarity">
    <text evidence="7">Belongs to the DHHC palmitoyltransferase family.</text>
</comment>